<feature type="domain" description="Type I restriction modification DNA specificity" evidence="4">
    <location>
        <begin position="245"/>
        <end position="388"/>
    </location>
</feature>
<proteinExistence type="inferred from homology"/>
<dbReference type="GO" id="GO:0004519">
    <property type="term" value="F:endonuclease activity"/>
    <property type="evidence" value="ECO:0007669"/>
    <property type="project" value="UniProtKB-KW"/>
</dbReference>
<keyword evidence="2" id="KW-0680">Restriction system</keyword>
<protein>
    <submittedName>
        <fullName evidence="5">Restriction endonuclease subunit S</fullName>
    </submittedName>
</protein>
<dbReference type="Gene3D" id="3.90.220.20">
    <property type="entry name" value="DNA methylase specificity domains"/>
    <property type="match status" value="3"/>
</dbReference>
<dbReference type="Pfam" id="PF01420">
    <property type="entry name" value="Methylase_S"/>
    <property type="match status" value="2"/>
</dbReference>
<gene>
    <name evidence="5" type="ORF">I8J31_10275</name>
</gene>
<name>A0A934MWD6_9GAMM</name>
<dbReference type="GO" id="GO:0009307">
    <property type="term" value="P:DNA restriction-modification system"/>
    <property type="evidence" value="ECO:0007669"/>
    <property type="project" value="UniProtKB-KW"/>
</dbReference>
<dbReference type="Proteomes" id="UP000628710">
    <property type="component" value="Unassembled WGS sequence"/>
</dbReference>
<dbReference type="InterPro" id="IPR052021">
    <property type="entry name" value="Type-I_RS_S_subunit"/>
</dbReference>
<evidence type="ECO:0000256" key="3">
    <source>
        <dbReference type="ARBA" id="ARBA00023125"/>
    </source>
</evidence>
<keyword evidence="5" id="KW-0255">Endonuclease</keyword>
<keyword evidence="5" id="KW-0378">Hydrolase</keyword>
<dbReference type="GO" id="GO:0003677">
    <property type="term" value="F:DNA binding"/>
    <property type="evidence" value="ECO:0007669"/>
    <property type="project" value="UniProtKB-KW"/>
</dbReference>
<dbReference type="PANTHER" id="PTHR30408">
    <property type="entry name" value="TYPE-1 RESTRICTION ENZYME ECOKI SPECIFICITY PROTEIN"/>
    <property type="match status" value="1"/>
</dbReference>
<evidence type="ECO:0000259" key="4">
    <source>
        <dbReference type="Pfam" id="PF01420"/>
    </source>
</evidence>
<dbReference type="AlphaFoldDB" id="A0A934MWD6"/>
<evidence type="ECO:0000256" key="1">
    <source>
        <dbReference type="ARBA" id="ARBA00010923"/>
    </source>
</evidence>
<keyword evidence="5" id="KW-0540">Nuclease</keyword>
<comment type="similarity">
    <text evidence="1">Belongs to the type-I restriction system S methylase family.</text>
</comment>
<feature type="domain" description="Type I restriction modification DNA specificity" evidence="4">
    <location>
        <begin position="85"/>
        <end position="188"/>
    </location>
</feature>
<keyword evidence="3" id="KW-0238">DNA-binding</keyword>
<comment type="caution">
    <text evidence="5">The sequence shown here is derived from an EMBL/GenBank/DDBJ whole genome shotgun (WGS) entry which is preliminary data.</text>
</comment>
<evidence type="ECO:0000256" key="2">
    <source>
        <dbReference type="ARBA" id="ARBA00022747"/>
    </source>
</evidence>
<dbReference type="InterPro" id="IPR000055">
    <property type="entry name" value="Restrct_endonuc_typeI_TRD"/>
</dbReference>
<dbReference type="InterPro" id="IPR044946">
    <property type="entry name" value="Restrct_endonuc_typeI_TRD_sf"/>
</dbReference>
<reference evidence="5" key="1">
    <citation type="submission" date="2020-12" db="EMBL/GenBank/DDBJ databases">
        <title>Marinomonas arctica sp. nov., a psychrotolerant bacterium isolated from the Arctic.</title>
        <authorList>
            <person name="Zhang Y."/>
        </authorList>
    </citation>
    <scope>NUCLEOTIDE SEQUENCE</scope>
    <source>
        <strain evidence="5">C1424</strain>
    </source>
</reference>
<evidence type="ECO:0000313" key="5">
    <source>
        <dbReference type="EMBL" id="MBJ7538059.1"/>
    </source>
</evidence>
<dbReference type="EMBL" id="JAEMNX010000010">
    <property type="protein sequence ID" value="MBJ7538059.1"/>
    <property type="molecule type" value="Genomic_DNA"/>
</dbReference>
<organism evidence="5 6">
    <name type="scientific">Marinomonas transparens</name>
    <dbReference type="NCBI Taxonomy" id="2795388"/>
    <lineage>
        <taxon>Bacteria</taxon>
        <taxon>Pseudomonadati</taxon>
        <taxon>Pseudomonadota</taxon>
        <taxon>Gammaproteobacteria</taxon>
        <taxon>Oceanospirillales</taxon>
        <taxon>Oceanospirillaceae</taxon>
        <taxon>Marinomonas</taxon>
    </lineage>
</organism>
<evidence type="ECO:0000313" key="6">
    <source>
        <dbReference type="Proteomes" id="UP000628710"/>
    </source>
</evidence>
<sequence length="400" mass="45719">MKTAQNTVPELRFPEFGGRFWEGKRIFSLVEKVSDPVAVDIDRVYREIGIRSHGKGVFHKEPILGKALGDKRVFWVNPKAFVINIVFAWEQSVALTSEAEQGFIASHRFLMLLPKNGQTCLEFMLYFFKRKRGKYLLGLASPGGAGRNKTLGQNEFLNLTVLFPAVEEQQKIASFLTSIDDKLTKLCRKRELLNDYKRGLMQQLFSQTLRFKQDDGSEFAEWESDEFRVIAKRVSESYNSSIETVKYPAIELESLDQGSGKILNVFNSLDQKSIKTLFKQGDVLFGKLRPYLNKFAKPNFDGVCSSEIWVLRGKKITNDFLFFVVQTSRFQKIVNIQSGSKMPRADWNTVADSVFLYPCPTEQQKIADCLSSFDAKIDAVAQQIKQLETFKKGLLQKMFV</sequence>
<dbReference type="PANTHER" id="PTHR30408:SF12">
    <property type="entry name" value="TYPE I RESTRICTION ENZYME MJAVIII SPECIFICITY SUBUNIT"/>
    <property type="match status" value="1"/>
</dbReference>
<keyword evidence="6" id="KW-1185">Reference proteome</keyword>
<accession>A0A934MWD6</accession>
<dbReference type="RefSeq" id="WP_199468435.1">
    <property type="nucleotide sequence ID" value="NZ_JAEMNX010000010.1"/>
</dbReference>
<dbReference type="SUPFAM" id="SSF116734">
    <property type="entry name" value="DNA methylase specificity domain"/>
    <property type="match status" value="2"/>
</dbReference>